<sequence>MPLPTPDYLNALYRPDLNVLVVRWMRLVTLAEMQQGYLYLLEVAAQHQCRFWLLDARRRFNTDREGAAWMVTTFLPTLAARLGGRTYLAYLLMPVIMRDAEADAAFPPAHFFEDKPFMSERFVDEQQAMAWLQAAQ</sequence>
<name>A0A3R9NUC4_9BACT</name>
<organism evidence="1 2">
    <name type="scientific">Hymenobacter rigui</name>
    <dbReference type="NCBI Taxonomy" id="334424"/>
    <lineage>
        <taxon>Bacteria</taxon>
        <taxon>Pseudomonadati</taxon>
        <taxon>Bacteroidota</taxon>
        <taxon>Cytophagia</taxon>
        <taxon>Cytophagales</taxon>
        <taxon>Hymenobacteraceae</taxon>
        <taxon>Hymenobacter</taxon>
    </lineage>
</organism>
<protein>
    <recommendedName>
        <fullName evidence="3">STAS/SEC14 domain-containing protein</fullName>
    </recommendedName>
</protein>
<gene>
    <name evidence="1" type="ORF">EI291_21730</name>
</gene>
<reference evidence="1 2" key="1">
    <citation type="submission" date="2018-12" db="EMBL/GenBank/DDBJ databases">
        <authorList>
            <person name="Feng G."/>
            <person name="Zhu H."/>
        </authorList>
    </citation>
    <scope>NUCLEOTIDE SEQUENCE [LARGE SCALE GENOMIC DNA]</scope>
    <source>
        <strain evidence="1 2">KCTC 12533</strain>
    </source>
</reference>
<evidence type="ECO:0000313" key="1">
    <source>
        <dbReference type="EMBL" id="RSK43730.1"/>
    </source>
</evidence>
<proteinExistence type="predicted"/>
<comment type="caution">
    <text evidence="1">The sequence shown here is derived from an EMBL/GenBank/DDBJ whole genome shotgun (WGS) entry which is preliminary data.</text>
</comment>
<dbReference type="RefSeq" id="WP_125424391.1">
    <property type="nucleotide sequence ID" value="NZ_RWIT01000023.1"/>
</dbReference>
<dbReference type="AlphaFoldDB" id="A0A3R9NUC4"/>
<accession>A0A3R9NUC4</accession>
<dbReference type="OrthoDB" id="884362at2"/>
<evidence type="ECO:0000313" key="2">
    <source>
        <dbReference type="Proteomes" id="UP000273500"/>
    </source>
</evidence>
<evidence type="ECO:0008006" key="3">
    <source>
        <dbReference type="Google" id="ProtNLM"/>
    </source>
</evidence>
<dbReference type="EMBL" id="RWIT01000023">
    <property type="protein sequence ID" value="RSK43730.1"/>
    <property type="molecule type" value="Genomic_DNA"/>
</dbReference>
<dbReference type="Proteomes" id="UP000273500">
    <property type="component" value="Unassembled WGS sequence"/>
</dbReference>
<keyword evidence="2" id="KW-1185">Reference proteome</keyword>